<dbReference type="InterPro" id="IPR034457">
    <property type="entry name" value="Organic_radical-activating"/>
</dbReference>
<dbReference type="InterPro" id="IPR058240">
    <property type="entry name" value="rSAM_sf"/>
</dbReference>
<feature type="binding site" evidence="6">
    <location>
        <position position="72"/>
    </location>
    <ligand>
        <name>[4Fe-4S] cluster</name>
        <dbReference type="ChEBI" id="CHEBI:49883"/>
        <note>4Fe-4S-S-AdoMet</note>
    </ligand>
</feature>
<protein>
    <submittedName>
        <fullName evidence="8">Radical SAM protein</fullName>
    </submittedName>
</protein>
<evidence type="ECO:0000256" key="3">
    <source>
        <dbReference type="ARBA" id="ARBA00022723"/>
    </source>
</evidence>
<evidence type="ECO:0000256" key="5">
    <source>
        <dbReference type="ARBA" id="ARBA00023014"/>
    </source>
</evidence>
<dbReference type="GO" id="GO:0003824">
    <property type="term" value="F:catalytic activity"/>
    <property type="evidence" value="ECO:0007669"/>
    <property type="project" value="InterPro"/>
</dbReference>
<dbReference type="GO" id="GO:0051539">
    <property type="term" value="F:4 iron, 4 sulfur cluster binding"/>
    <property type="evidence" value="ECO:0007669"/>
    <property type="project" value="UniProtKB-KW"/>
</dbReference>
<evidence type="ECO:0000259" key="7">
    <source>
        <dbReference type="Pfam" id="PF04055"/>
    </source>
</evidence>
<dbReference type="PANTHER" id="PTHR30352">
    <property type="entry name" value="PYRUVATE FORMATE-LYASE-ACTIVATING ENZYME"/>
    <property type="match status" value="1"/>
</dbReference>
<dbReference type="PANTHER" id="PTHR30352:SF5">
    <property type="entry name" value="PYRUVATE FORMATE-LYASE 1-ACTIVATING ENZYME"/>
    <property type="match status" value="1"/>
</dbReference>
<comment type="cofactor">
    <cofactor evidence="6">
        <name>[4Fe-4S] cluster</name>
        <dbReference type="ChEBI" id="CHEBI:49883"/>
    </cofactor>
    <text evidence="6">Binds 1 [4Fe-4S] cluster. The cluster is coordinated with 3 cysteines and an exchangeable S-adenosyl-L-methionine.</text>
</comment>
<keyword evidence="2 6" id="KW-0949">S-adenosyl-L-methionine</keyword>
<dbReference type="InterPro" id="IPR007197">
    <property type="entry name" value="rSAM"/>
</dbReference>
<name>A0A424YES6_9FIRM</name>
<dbReference type="Pfam" id="PF04055">
    <property type="entry name" value="Radical_SAM"/>
    <property type="match status" value="1"/>
</dbReference>
<sequence length="353" mass="40180">MVNPKCKLVEQGFKKGSCDVYYQEKEMSSPEYLKDRACQVTLKEKEATPSRTIRSALLSRPEDYLSIYQSGCNFSCLKCHSWEFSQYRRGHWMSPGDILKLALEYADLVTVKEPRERATSSHAQDLCRHCGRCVLTGERSSRCPQKLEPEQVLFSPQGYGPARNILAFTGGDLTCSPEWYCQSSAKIKEAGLDLWILIETNGYGLTPDNLGLYKEAGVDSFWLDIKAWDKETHKKLTGAENHHILKLPEEIIKRDFTLEVLTLFIPGWVETEEIKKIARLLAGVNKDTYFTILAFFGEYKLKDVSSPSLEQMVEAYQVSREAGLKNVRLGNPGVFIKSQEDYENLLKYAKDAL</sequence>
<dbReference type="SUPFAM" id="SSF102114">
    <property type="entry name" value="Radical SAM enzymes"/>
    <property type="match status" value="2"/>
</dbReference>
<evidence type="ECO:0000256" key="6">
    <source>
        <dbReference type="PIRSR" id="PIRSR004869-50"/>
    </source>
</evidence>
<dbReference type="Gene3D" id="3.20.20.70">
    <property type="entry name" value="Aldolase class I"/>
    <property type="match status" value="2"/>
</dbReference>
<organism evidence="8 9">
    <name type="scientific">Candidatus Syntrophonatronum acetioxidans</name>
    <dbReference type="NCBI Taxonomy" id="1795816"/>
    <lineage>
        <taxon>Bacteria</taxon>
        <taxon>Bacillati</taxon>
        <taxon>Bacillota</taxon>
        <taxon>Clostridia</taxon>
        <taxon>Eubacteriales</taxon>
        <taxon>Syntrophomonadaceae</taxon>
        <taxon>Candidatus Syntrophonatronum</taxon>
    </lineage>
</organism>
<feature type="binding site" evidence="6">
    <location>
        <position position="79"/>
    </location>
    <ligand>
        <name>[4Fe-4S] cluster</name>
        <dbReference type="ChEBI" id="CHEBI:49883"/>
        <note>4Fe-4S-S-AdoMet</note>
    </ligand>
</feature>
<dbReference type="InterPro" id="IPR016431">
    <property type="entry name" value="Pyrv-formate_lyase-activ_prd"/>
</dbReference>
<keyword evidence="4 6" id="KW-0408">Iron</keyword>
<evidence type="ECO:0000256" key="1">
    <source>
        <dbReference type="ARBA" id="ARBA00022485"/>
    </source>
</evidence>
<evidence type="ECO:0000256" key="4">
    <source>
        <dbReference type="ARBA" id="ARBA00023004"/>
    </source>
</evidence>
<dbReference type="AlphaFoldDB" id="A0A424YES6"/>
<dbReference type="PIRSF" id="PIRSF004869">
    <property type="entry name" value="PflX_prd"/>
    <property type="match status" value="1"/>
</dbReference>
<accession>A0A424YES6</accession>
<dbReference type="SFLD" id="SFLDS00029">
    <property type="entry name" value="Radical_SAM"/>
    <property type="match status" value="1"/>
</dbReference>
<evidence type="ECO:0000313" key="8">
    <source>
        <dbReference type="EMBL" id="RQD76073.1"/>
    </source>
</evidence>
<dbReference type="InterPro" id="IPR013785">
    <property type="entry name" value="Aldolase_TIM"/>
</dbReference>
<comment type="caution">
    <text evidence="8">The sequence shown here is derived from an EMBL/GenBank/DDBJ whole genome shotgun (WGS) entry which is preliminary data.</text>
</comment>
<feature type="domain" description="Radical SAM core" evidence="7">
    <location>
        <begin position="127"/>
        <end position="281"/>
    </location>
</feature>
<feature type="binding site" evidence="6">
    <location>
        <position position="76"/>
    </location>
    <ligand>
        <name>[4Fe-4S] cluster</name>
        <dbReference type="ChEBI" id="CHEBI:49883"/>
        <note>4Fe-4S-S-AdoMet</note>
    </ligand>
</feature>
<dbReference type="Proteomes" id="UP000285138">
    <property type="component" value="Unassembled WGS sequence"/>
</dbReference>
<keyword evidence="3 6" id="KW-0479">Metal-binding</keyword>
<dbReference type="GO" id="GO:0046872">
    <property type="term" value="F:metal ion binding"/>
    <property type="evidence" value="ECO:0007669"/>
    <property type="project" value="UniProtKB-KW"/>
</dbReference>
<gene>
    <name evidence="8" type="ORF">D5R97_04835</name>
</gene>
<keyword evidence="5 6" id="KW-0411">Iron-sulfur</keyword>
<dbReference type="EMBL" id="QZAA01000131">
    <property type="protein sequence ID" value="RQD76073.1"/>
    <property type="molecule type" value="Genomic_DNA"/>
</dbReference>
<evidence type="ECO:0000313" key="9">
    <source>
        <dbReference type="Proteomes" id="UP000285138"/>
    </source>
</evidence>
<reference evidence="8 9" key="1">
    <citation type="submission" date="2018-08" db="EMBL/GenBank/DDBJ databases">
        <title>The metabolism and importance of syntrophic acetate oxidation coupled to methane or sulfide production in haloalkaline environments.</title>
        <authorList>
            <person name="Timmers P.H.A."/>
            <person name="Vavourakis C.D."/>
            <person name="Sorokin D.Y."/>
            <person name="Sinninghe Damste J.S."/>
            <person name="Muyzer G."/>
            <person name="Stams A.J.M."/>
            <person name="Plugge C.M."/>
        </authorList>
    </citation>
    <scope>NUCLEOTIDE SEQUENCE [LARGE SCALE GENOMIC DNA]</scope>
    <source>
        <strain evidence="8">MSAO_Bac1</strain>
    </source>
</reference>
<keyword evidence="1" id="KW-0004">4Fe-4S</keyword>
<proteinExistence type="predicted"/>
<evidence type="ECO:0000256" key="2">
    <source>
        <dbReference type="ARBA" id="ARBA00022691"/>
    </source>
</evidence>
<dbReference type="CDD" id="cd01335">
    <property type="entry name" value="Radical_SAM"/>
    <property type="match status" value="1"/>
</dbReference>